<dbReference type="InterPro" id="IPR028098">
    <property type="entry name" value="Glyco_trans_4-like_N"/>
</dbReference>
<sequence>MQIFPGKVWGGAEQYVLDLSSALENAGHRVVYFARDSAAVRRRMDGVRQVRYLKFSGMADLRSIRVTAMAMAEEEIDLVHIHETRFVPMVSEAVRRSGRRVRVVLTRHIARGSRVSFWNRRYFLRLHRIIFVSDLARRLWTEANPWMSAERCRVVHNSIPPLAGGMDCEPLRLHYGIPENVPLLVFTGRVRRSKGCAVLVEALGRLRHLPFHMVFIGTCKPADYHRELSALAVRCGIGDRVSFYGFTDRARQLIRGADIGVAPSIVREACPLSPMEFMQAGKCVIATDNGAQPEYIVSGKDGLLVPPGDVDALTSALASVLEDKALRLRLGRQAREHFEADMNYSRFVQSVLKVYR</sequence>
<reference evidence="5" key="2">
    <citation type="journal article" date="2021" name="PeerJ">
        <title>Extensive microbial diversity within the chicken gut microbiome revealed by metagenomics and culture.</title>
        <authorList>
            <person name="Gilroy R."/>
            <person name="Ravi A."/>
            <person name="Getino M."/>
            <person name="Pursley I."/>
            <person name="Horton D.L."/>
            <person name="Alikhan N.F."/>
            <person name="Baker D."/>
            <person name="Gharbi K."/>
            <person name="Hall N."/>
            <person name="Watson M."/>
            <person name="Adriaenssens E.M."/>
            <person name="Foster-Nyarko E."/>
            <person name="Jarju S."/>
            <person name="Secka A."/>
            <person name="Antonio M."/>
            <person name="Oren A."/>
            <person name="Chaudhuri R.R."/>
            <person name="La Ragione R."/>
            <person name="Hildebrand F."/>
            <person name="Pallen M.J."/>
        </authorList>
    </citation>
    <scope>NUCLEOTIDE SEQUENCE</scope>
    <source>
        <strain evidence="5">ChiHjej13B12-12457</strain>
    </source>
</reference>
<dbReference type="GO" id="GO:0016757">
    <property type="term" value="F:glycosyltransferase activity"/>
    <property type="evidence" value="ECO:0007669"/>
    <property type="project" value="UniProtKB-KW"/>
</dbReference>
<proteinExistence type="predicted"/>
<evidence type="ECO:0000313" key="6">
    <source>
        <dbReference type="Proteomes" id="UP000886744"/>
    </source>
</evidence>
<feature type="domain" description="Glycosyl transferase family 1" evidence="3">
    <location>
        <begin position="175"/>
        <end position="336"/>
    </location>
</feature>
<dbReference type="PANTHER" id="PTHR12526">
    <property type="entry name" value="GLYCOSYLTRANSFERASE"/>
    <property type="match status" value="1"/>
</dbReference>
<comment type="caution">
    <text evidence="5">The sequence shown here is derived from an EMBL/GenBank/DDBJ whole genome shotgun (WGS) entry which is preliminary data.</text>
</comment>
<organism evidence="5 6">
    <name type="scientific">Candidatus Coprenecus avistercoris</name>
    <dbReference type="NCBI Taxonomy" id="2840730"/>
    <lineage>
        <taxon>Bacteria</taxon>
        <taxon>Pseudomonadati</taxon>
        <taxon>Bacteroidota</taxon>
        <taxon>Bacteroidia</taxon>
        <taxon>Bacteroidales</taxon>
        <taxon>Rikenellaceae</taxon>
        <taxon>Rikenellaceae incertae sedis</taxon>
        <taxon>Candidatus Coprenecus</taxon>
    </lineage>
</organism>
<keyword evidence="2" id="KW-0808">Transferase</keyword>
<evidence type="ECO:0000313" key="5">
    <source>
        <dbReference type="EMBL" id="HIR62063.1"/>
    </source>
</evidence>
<dbReference type="Pfam" id="PF00534">
    <property type="entry name" value="Glycos_transf_1"/>
    <property type="match status" value="1"/>
</dbReference>
<dbReference type="EMBL" id="DVHI01000014">
    <property type="protein sequence ID" value="HIR62063.1"/>
    <property type="molecule type" value="Genomic_DNA"/>
</dbReference>
<accession>A0A9D1J5Z6</accession>
<gene>
    <name evidence="5" type="ORF">IAC94_00875</name>
</gene>
<protein>
    <submittedName>
        <fullName evidence="5">Glycosyltransferase family 4 protein</fullName>
    </submittedName>
</protein>
<reference evidence="5" key="1">
    <citation type="submission" date="2020-10" db="EMBL/GenBank/DDBJ databases">
        <authorList>
            <person name="Gilroy R."/>
        </authorList>
    </citation>
    <scope>NUCLEOTIDE SEQUENCE</scope>
    <source>
        <strain evidence="5">ChiHjej13B12-12457</strain>
    </source>
</reference>
<dbReference type="AlphaFoldDB" id="A0A9D1J5Z6"/>
<evidence type="ECO:0000259" key="4">
    <source>
        <dbReference type="Pfam" id="PF13439"/>
    </source>
</evidence>
<dbReference type="PANTHER" id="PTHR12526:SF510">
    <property type="entry name" value="D-INOSITOL 3-PHOSPHATE GLYCOSYLTRANSFERASE"/>
    <property type="match status" value="1"/>
</dbReference>
<dbReference type="Gene3D" id="3.40.50.2000">
    <property type="entry name" value="Glycogen Phosphorylase B"/>
    <property type="match status" value="2"/>
</dbReference>
<evidence type="ECO:0000256" key="2">
    <source>
        <dbReference type="ARBA" id="ARBA00022679"/>
    </source>
</evidence>
<evidence type="ECO:0000256" key="1">
    <source>
        <dbReference type="ARBA" id="ARBA00022676"/>
    </source>
</evidence>
<dbReference type="Pfam" id="PF13439">
    <property type="entry name" value="Glyco_transf_4"/>
    <property type="match status" value="1"/>
</dbReference>
<evidence type="ECO:0000259" key="3">
    <source>
        <dbReference type="Pfam" id="PF00534"/>
    </source>
</evidence>
<dbReference type="SUPFAM" id="SSF53756">
    <property type="entry name" value="UDP-Glycosyltransferase/glycogen phosphorylase"/>
    <property type="match status" value="1"/>
</dbReference>
<dbReference type="Proteomes" id="UP000886744">
    <property type="component" value="Unassembled WGS sequence"/>
</dbReference>
<dbReference type="CDD" id="cd03801">
    <property type="entry name" value="GT4_PimA-like"/>
    <property type="match status" value="1"/>
</dbReference>
<keyword evidence="1" id="KW-0328">Glycosyltransferase</keyword>
<feature type="domain" description="Glycosyltransferase subfamily 4-like N-terminal" evidence="4">
    <location>
        <begin position="9"/>
        <end position="159"/>
    </location>
</feature>
<dbReference type="InterPro" id="IPR001296">
    <property type="entry name" value="Glyco_trans_1"/>
</dbReference>
<name>A0A9D1J5Z6_9BACT</name>